<dbReference type="Proteomes" id="UP000222542">
    <property type="component" value="Unassembled WGS sequence"/>
</dbReference>
<evidence type="ECO:0000313" key="2">
    <source>
        <dbReference type="Proteomes" id="UP000222542"/>
    </source>
</evidence>
<accession>A0A2G3AGY2</accession>
<name>A0A2G3AGY2_CAPAN</name>
<keyword evidence="2" id="KW-1185">Reference proteome</keyword>
<dbReference type="SUPFAM" id="SSF56672">
    <property type="entry name" value="DNA/RNA polymerases"/>
    <property type="match status" value="1"/>
</dbReference>
<comment type="caution">
    <text evidence="1">The sequence shown here is derived from an EMBL/GenBank/DDBJ whole genome shotgun (WGS) entry which is preliminary data.</text>
</comment>
<reference evidence="1 2" key="2">
    <citation type="journal article" date="2017" name="Genome Biol.">
        <title>New reference genome sequences of hot pepper reveal the massive evolution of plant disease-resistance genes by retroduplication.</title>
        <authorList>
            <person name="Kim S."/>
            <person name="Park J."/>
            <person name="Yeom S.I."/>
            <person name="Kim Y.M."/>
            <person name="Seo E."/>
            <person name="Kim K.T."/>
            <person name="Kim M.S."/>
            <person name="Lee J.M."/>
            <person name="Cheong K."/>
            <person name="Shin H.S."/>
            <person name="Kim S.B."/>
            <person name="Han K."/>
            <person name="Lee J."/>
            <person name="Park M."/>
            <person name="Lee H.A."/>
            <person name="Lee H.Y."/>
            <person name="Lee Y."/>
            <person name="Oh S."/>
            <person name="Lee J.H."/>
            <person name="Choi E."/>
            <person name="Choi E."/>
            <person name="Lee S.E."/>
            <person name="Jeon J."/>
            <person name="Kim H."/>
            <person name="Choi G."/>
            <person name="Song H."/>
            <person name="Lee J."/>
            <person name="Lee S.C."/>
            <person name="Kwon J.K."/>
            <person name="Lee H.Y."/>
            <person name="Koo N."/>
            <person name="Hong Y."/>
            <person name="Kim R.W."/>
            <person name="Kang W.H."/>
            <person name="Huh J.H."/>
            <person name="Kang B.C."/>
            <person name="Yang T.J."/>
            <person name="Lee Y.H."/>
            <person name="Bennetzen J.L."/>
            <person name="Choi D."/>
        </authorList>
    </citation>
    <scope>NUCLEOTIDE SEQUENCE [LARGE SCALE GENOMIC DNA]</scope>
    <source>
        <strain evidence="2">cv. CM334</strain>
    </source>
</reference>
<protein>
    <submittedName>
        <fullName evidence="1">Uncharacterized protein</fullName>
    </submittedName>
</protein>
<dbReference type="Gene3D" id="3.30.70.270">
    <property type="match status" value="2"/>
</dbReference>
<sequence>MVDSGSTHSFIDAQTVKEIGFKPTFSPPIRKYNPVKFNHEKNCVTIGKKRAKAQALLAKRSKCSFGQSRVEYLGHVITMEEVSTDPDKVQAMIDWPTPKTLKALRGCLGLKRHYRKYVANYGLIYRPLTSLLKKDVL</sequence>
<dbReference type="PANTHER" id="PTHR45643:SF2">
    <property type="entry name" value="REVERSE TRANSCRIPTASE_RETROTRANSPOSON-DERIVED PROTEIN RNASE H-LIKE DOMAIN-CONTAINING PROTEIN"/>
    <property type="match status" value="1"/>
</dbReference>
<gene>
    <name evidence="1" type="ORF">T459_01330</name>
</gene>
<dbReference type="InterPro" id="IPR043502">
    <property type="entry name" value="DNA/RNA_pol_sf"/>
</dbReference>
<dbReference type="PANTHER" id="PTHR45643">
    <property type="entry name" value="REVERSE TRANSCRIPTASE"/>
    <property type="match status" value="1"/>
</dbReference>
<evidence type="ECO:0000313" key="1">
    <source>
        <dbReference type="EMBL" id="PHT93448.1"/>
    </source>
</evidence>
<dbReference type="OMA" id="EWARPNS"/>
<reference evidence="1 2" key="1">
    <citation type="journal article" date="2014" name="Nat. Genet.">
        <title>Genome sequence of the hot pepper provides insights into the evolution of pungency in Capsicum species.</title>
        <authorList>
            <person name="Kim S."/>
            <person name="Park M."/>
            <person name="Yeom S.I."/>
            <person name="Kim Y.M."/>
            <person name="Lee J.M."/>
            <person name="Lee H.A."/>
            <person name="Seo E."/>
            <person name="Choi J."/>
            <person name="Cheong K."/>
            <person name="Kim K.T."/>
            <person name="Jung K."/>
            <person name="Lee G.W."/>
            <person name="Oh S.K."/>
            <person name="Bae C."/>
            <person name="Kim S.B."/>
            <person name="Lee H.Y."/>
            <person name="Kim S.Y."/>
            <person name="Kim M.S."/>
            <person name="Kang B.C."/>
            <person name="Jo Y.D."/>
            <person name="Yang H.B."/>
            <person name="Jeong H.J."/>
            <person name="Kang W.H."/>
            <person name="Kwon J.K."/>
            <person name="Shin C."/>
            <person name="Lim J.Y."/>
            <person name="Park J.H."/>
            <person name="Huh J.H."/>
            <person name="Kim J.S."/>
            <person name="Kim B.D."/>
            <person name="Cohen O."/>
            <person name="Paran I."/>
            <person name="Suh M.C."/>
            <person name="Lee S.B."/>
            <person name="Kim Y.K."/>
            <person name="Shin Y."/>
            <person name="Noh S.J."/>
            <person name="Park J."/>
            <person name="Seo Y.S."/>
            <person name="Kwon S.Y."/>
            <person name="Kim H.A."/>
            <person name="Park J.M."/>
            <person name="Kim H.J."/>
            <person name="Choi S.B."/>
            <person name="Bosland P.W."/>
            <person name="Reeves G."/>
            <person name="Jo S.H."/>
            <person name="Lee B.W."/>
            <person name="Cho H.T."/>
            <person name="Choi H.S."/>
            <person name="Lee M.S."/>
            <person name="Yu Y."/>
            <person name="Do Choi Y."/>
            <person name="Park B.S."/>
            <person name="van Deynze A."/>
            <person name="Ashrafi H."/>
            <person name="Hill T."/>
            <person name="Kim W.T."/>
            <person name="Pai H.S."/>
            <person name="Ahn H.K."/>
            <person name="Yeam I."/>
            <person name="Giovannoni J.J."/>
            <person name="Rose J.K."/>
            <person name="Sorensen I."/>
            <person name="Lee S.J."/>
            <person name="Kim R.W."/>
            <person name="Choi I.Y."/>
            <person name="Choi B.S."/>
            <person name="Lim J.S."/>
            <person name="Lee Y.H."/>
            <person name="Choi D."/>
        </authorList>
    </citation>
    <scope>NUCLEOTIDE SEQUENCE [LARGE SCALE GENOMIC DNA]</scope>
    <source>
        <strain evidence="2">cv. CM334</strain>
    </source>
</reference>
<dbReference type="Gramene" id="PHT93448">
    <property type="protein sequence ID" value="PHT93448"/>
    <property type="gene ID" value="T459_01330"/>
</dbReference>
<dbReference type="AlphaFoldDB" id="A0A2G3AGY2"/>
<dbReference type="STRING" id="4072.A0A2G3AGY2"/>
<dbReference type="InterPro" id="IPR043128">
    <property type="entry name" value="Rev_trsase/Diguanyl_cyclase"/>
</dbReference>
<organism evidence="1 2">
    <name type="scientific">Capsicum annuum</name>
    <name type="common">Capsicum pepper</name>
    <dbReference type="NCBI Taxonomy" id="4072"/>
    <lineage>
        <taxon>Eukaryota</taxon>
        <taxon>Viridiplantae</taxon>
        <taxon>Streptophyta</taxon>
        <taxon>Embryophyta</taxon>
        <taxon>Tracheophyta</taxon>
        <taxon>Spermatophyta</taxon>
        <taxon>Magnoliopsida</taxon>
        <taxon>eudicotyledons</taxon>
        <taxon>Gunneridae</taxon>
        <taxon>Pentapetalae</taxon>
        <taxon>asterids</taxon>
        <taxon>lamiids</taxon>
        <taxon>Solanales</taxon>
        <taxon>Solanaceae</taxon>
        <taxon>Solanoideae</taxon>
        <taxon>Capsiceae</taxon>
        <taxon>Capsicum</taxon>
    </lineage>
</organism>
<dbReference type="EMBL" id="AYRZ02000001">
    <property type="protein sequence ID" value="PHT93448.1"/>
    <property type="molecule type" value="Genomic_DNA"/>
</dbReference>
<proteinExistence type="predicted"/>